<sequence length="463" mass="51741">MPVEALGYELLNAAGKSDILRATNIFYNKAQDCNCLWIADDRFYNGSCDEVEPIGKCSRPEMTLYQLLKFPSFYVRVLDTEHGRQQRISAPIYGEKEGIFAEVQAGTGDDQTGKSGTVIVTNNHPALQKPEVERCTMMDVTDNHPTVAMMMKWAQYADSATEYTHWLPLSRKARLMDTSASKKYAEDAEQAPRSIPPLLAGNLHPSLLQSSAFSDFSSVVQEMQSMSSTRDKIKVVTKPIVPVTDNRQNKLRERSATEINSAWCPLCGTLSESQETEVFLGSSKYCLMSKIYPDPDIYTERKAGGTADDMSKEETEVTDELGRPKAAAQNEMSALLEVSLLLAECSRRIYERGTWQTRVFYELGSVYSVSAEKKTGATYQLKQYQRPPHRSSRAKTSMAVSEVVLEACAQLPVADNSTICILQALLCSTKVQRHIAGLLVQKELGGKNKQNETGFWKFKLNHF</sequence>
<proteinExistence type="predicted"/>
<dbReference type="Proteomes" id="UP001488838">
    <property type="component" value="Unassembled WGS sequence"/>
</dbReference>
<dbReference type="AlphaFoldDB" id="A0AAW0ILB2"/>
<accession>A0AAW0ILB2</accession>
<reference evidence="1 2" key="1">
    <citation type="journal article" date="2023" name="bioRxiv">
        <title>Conserved and derived expression patterns and positive selection on dental genes reveal complex evolutionary context of ever-growing rodent molars.</title>
        <authorList>
            <person name="Calamari Z.T."/>
            <person name="Song A."/>
            <person name="Cohen E."/>
            <person name="Akter M."/>
            <person name="Roy R.D."/>
            <person name="Hallikas O."/>
            <person name="Christensen M.M."/>
            <person name="Li P."/>
            <person name="Marangoni P."/>
            <person name="Jernvall J."/>
            <person name="Klein O.D."/>
        </authorList>
    </citation>
    <scope>NUCLEOTIDE SEQUENCE [LARGE SCALE GENOMIC DNA]</scope>
    <source>
        <strain evidence="1">V071</strain>
    </source>
</reference>
<comment type="caution">
    <text evidence="1">The sequence shown here is derived from an EMBL/GenBank/DDBJ whole genome shotgun (WGS) entry which is preliminary data.</text>
</comment>
<organism evidence="1 2">
    <name type="scientific">Myodes glareolus</name>
    <name type="common">Bank vole</name>
    <name type="synonym">Clethrionomys glareolus</name>
    <dbReference type="NCBI Taxonomy" id="447135"/>
    <lineage>
        <taxon>Eukaryota</taxon>
        <taxon>Metazoa</taxon>
        <taxon>Chordata</taxon>
        <taxon>Craniata</taxon>
        <taxon>Vertebrata</taxon>
        <taxon>Euteleostomi</taxon>
        <taxon>Mammalia</taxon>
        <taxon>Eutheria</taxon>
        <taxon>Euarchontoglires</taxon>
        <taxon>Glires</taxon>
        <taxon>Rodentia</taxon>
        <taxon>Myomorpha</taxon>
        <taxon>Muroidea</taxon>
        <taxon>Cricetidae</taxon>
        <taxon>Arvicolinae</taxon>
        <taxon>Myodes</taxon>
    </lineage>
</organism>
<evidence type="ECO:0000313" key="2">
    <source>
        <dbReference type="Proteomes" id="UP001488838"/>
    </source>
</evidence>
<dbReference type="EMBL" id="JBBHLL010000114">
    <property type="protein sequence ID" value="KAK7815329.1"/>
    <property type="molecule type" value="Genomic_DNA"/>
</dbReference>
<protein>
    <submittedName>
        <fullName evidence="1">Uncharacterized protein</fullName>
    </submittedName>
</protein>
<name>A0AAW0ILB2_MYOGA</name>
<evidence type="ECO:0000313" key="1">
    <source>
        <dbReference type="EMBL" id="KAK7815329.1"/>
    </source>
</evidence>
<keyword evidence="2" id="KW-1185">Reference proteome</keyword>
<gene>
    <name evidence="1" type="ORF">U0070_019173</name>
</gene>